<dbReference type="Pfam" id="PF00248">
    <property type="entry name" value="Aldo_ket_red"/>
    <property type="match status" value="1"/>
</dbReference>
<name>A0A2N5ZI97_MUIH1</name>
<accession>A0A2N5ZI97</accession>
<protein>
    <submittedName>
        <fullName evidence="5">Aldo/keto reductase</fullName>
    </submittedName>
</protein>
<dbReference type="InterPro" id="IPR020471">
    <property type="entry name" value="AKR"/>
</dbReference>
<dbReference type="GO" id="GO:0046872">
    <property type="term" value="F:metal ion binding"/>
    <property type="evidence" value="ECO:0007669"/>
    <property type="project" value="UniProtKB-KW"/>
</dbReference>
<gene>
    <name evidence="5" type="ORF">C0601_04645</name>
</gene>
<dbReference type="PROSITE" id="PS00198">
    <property type="entry name" value="4FE4S_FER_1"/>
    <property type="match status" value="1"/>
</dbReference>
<dbReference type="InterPro" id="IPR053135">
    <property type="entry name" value="AKR2_Oxidoreductase"/>
</dbReference>
<evidence type="ECO:0000256" key="2">
    <source>
        <dbReference type="ARBA" id="ARBA00023004"/>
    </source>
</evidence>
<keyword evidence="2" id="KW-0408">Iron</keyword>
<feature type="domain" description="4Fe-4S ferredoxin-type" evidence="4">
    <location>
        <begin position="349"/>
        <end position="377"/>
    </location>
</feature>
<dbReference type="Pfam" id="PF13187">
    <property type="entry name" value="Fer4_9"/>
    <property type="match status" value="1"/>
</dbReference>
<dbReference type="GO" id="GO:0051536">
    <property type="term" value="F:iron-sulfur cluster binding"/>
    <property type="evidence" value="ECO:0007669"/>
    <property type="project" value="UniProtKB-KW"/>
</dbReference>
<dbReference type="InterPro" id="IPR036812">
    <property type="entry name" value="NAD(P)_OxRdtase_dom_sf"/>
</dbReference>
<evidence type="ECO:0000256" key="1">
    <source>
        <dbReference type="ARBA" id="ARBA00022723"/>
    </source>
</evidence>
<evidence type="ECO:0000259" key="4">
    <source>
        <dbReference type="PROSITE" id="PS51379"/>
    </source>
</evidence>
<organism evidence="5 6">
    <name type="scientific">Muiribacterium halophilum</name>
    <dbReference type="NCBI Taxonomy" id="2053465"/>
    <lineage>
        <taxon>Bacteria</taxon>
        <taxon>Candidatus Muiribacteriota</taxon>
        <taxon>Candidatus Muiribacteriia</taxon>
        <taxon>Candidatus Muiribacteriales</taxon>
        <taxon>Candidatus Muiribacteriaceae</taxon>
        <taxon>Candidatus Muiribacterium</taxon>
    </lineage>
</organism>
<dbReference type="PANTHER" id="PTHR43312:SF2">
    <property type="entry name" value="OXIDOREDUCTASE"/>
    <property type="match status" value="1"/>
</dbReference>
<keyword evidence="3" id="KW-0411">Iron-sulfur</keyword>
<dbReference type="EMBL" id="PKTG01000064">
    <property type="protein sequence ID" value="PLX18417.1"/>
    <property type="molecule type" value="Genomic_DNA"/>
</dbReference>
<dbReference type="GO" id="GO:0016491">
    <property type="term" value="F:oxidoreductase activity"/>
    <property type="evidence" value="ECO:0007669"/>
    <property type="project" value="InterPro"/>
</dbReference>
<dbReference type="SUPFAM" id="SSF51430">
    <property type="entry name" value="NAD(P)-linked oxidoreductase"/>
    <property type="match status" value="1"/>
</dbReference>
<dbReference type="CDD" id="cd19096">
    <property type="entry name" value="AKR_Fe-S_oxidoreductase"/>
    <property type="match status" value="1"/>
</dbReference>
<dbReference type="Gene3D" id="1.10.1060.10">
    <property type="entry name" value="Alpha-helical ferredoxin"/>
    <property type="match status" value="1"/>
</dbReference>
<comment type="caution">
    <text evidence="5">The sequence shown here is derived from an EMBL/GenBank/DDBJ whole genome shotgun (WGS) entry which is preliminary data.</text>
</comment>
<dbReference type="Gene3D" id="3.20.20.100">
    <property type="entry name" value="NADP-dependent oxidoreductase domain"/>
    <property type="match status" value="1"/>
</dbReference>
<proteinExistence type="predicted"/>
<dbReference type="InterPro" id="IPR023210">
    <property type="entry name" value="NADP_OxRdtase_dom"/>
</dbReference>
<dbReference type="InterPro" id="IPR017900">
    <property type="entry name" value="4Fe4S_Fe_S_CS"/>
</dbReference>
<reference evidence="5 6" key="1">
    <citation type="submission" date="2017-11" db="EMBL/GenBank/DDBJ databases">
        <title>Genome-resolved metagenomics identifies genetic mobility, metabolic interactions, and unexpected diversity in perchlorate-reducing communities.</title>
        <authorList>
            <person name="Barnum T.P."/>
            <person name="Figueroa I.A."/>
            <person name="Carlstrom C.I."/>
            <person name="Lucas L.N."/>
            <person name="Engelbrektson A.L."/>
            <person name="Coates J.D."/>
        </authorList>
    </citation>
    <scope>NUCLEOTIDE SEQUENCE [LARGE SCALE GENOMIC DNA]</scope>
    <source>
        <strain evidence="5">BM706</strain>
    </source>
</reference>
<dbReference type="PROSITE" id="PS51379">
    <property type="entry name" value="4FE4S_FER_2"/>
    <property type="match status" value="1"/>
</dbReference>
<dbReference type="InterPro" id="IPR009051">
    <property type="entry name" value="Helical_ferredxn"/>
</dbReference>
<dbReference type="PANTHER" id="PTHR43312">
    <property type="entry name" value="D-THREO-ALDOSE 1-DEHYDROGENASE"/>
    <property type="match status" value="1"/>
</dbReference>
<dbReference type="AlphaFoldDB" id="A0A2N5ZI97"/>
<evidence type="ECO:0000313" key="6">
    <source>
        <dbReference type="Proteomes" id="UP000234857"/>
    </source>
</evidence>
<dbReference type="InterPro" id="IPR017896">
    <property type="entry name" value="4Fe4S_Fe-S-bd"/>
</dbReference>
<keyword evidence="1" id="KW-0479">Metal-binding</keyword>
<dbReference type="PRINTS" id="PR00069">
    <property type="entry name" value="ALDKETRDTASE"/>
</dbReference>
<dbReference type="SUPFAM" id="SSF46548">
    <property type="entry name" value="alpha-helical ferredoxin"/>
    <property type="match status" value="1"/>
</dbReference>
<sequence>MIYRELGKTGEKVSQLGFGCMRLPIIDGVLTNIDEEKAIEMIHYAIENGVNYFDTAYPYHSKSFEVGGESEPLLAKALRGGYREKVKIATKLPSWLVHTREDMDRILNEQLERLETDHIDFYLIHSLSDALWENLKKLDIFDFMNKALKDGRIRHIGFSFHDKLDVFKRIVDDYDWEFCQIQYNYIDEDFQAGREGYEYATKKGLGLITMESLRGGSLADKLPKEAVEVFKEAAPEKTPVEWALRWLWNHENVDVVLSGMTTLEQVVENIRVANDAKANSMTDKELSVIEKVKDIIKSRTKVNCTACGYCMPCPTGVNIPENFKFLNQYYLFDSDQSKRMIKMMFHKMLTGKEKASNCIECGKCLSHCPQKIDIPTKLKKVKEDLEG</sequence>
<dbReference type="Proteomes" id="UP000234857">
    <property type="component" value="Unassembled WGS sequence"/>
</dbReference>
<evidence type="ECO:0000256" key="3">
    <source>
        <dbReference type="ARBA" id="ARBA00023014"/>
    </source>
</evidence>
<evidence type="ECO:0000313" key="5">
    <source>
        <dbReference type="EMBL" id="PLX18417.1"/>
    </source>
</evidence>